<dbReference type="PANTHER" id="PTHR43310">
    <property type="entry name" value="SULFATE TRANSPORTER YBAR-RELATED"/>
    <property type="match status" value="1"/>
</dbReference>
<feature type="region of interest" description="Disordered" evidence="5">
    <location>
        <begin position="1"/>
        <end position="22"/>
    </location>
</feature>
<dbReference type="GeneID" id="36516168"/>
<dbReference type="PROSITE" id="PS50042">
    <property type="entry name" value="CNMP_BINDING_3"/>
    <property type="match status" value="1"/>
</dbReference>
<evidence type="ECO:0000259" key="7">
    <source>
        <dbReference type="PROSITE" id="PS50042"/>
    </source>
</evidence>
<dbReference type="CDD" id="cd00038">
    <property type="entry name" value="CAP_ED"/>
    <property type="match status" value="1"/>
</dbReference>
<evidence type="ECO:0000256" key="4">
    <source>
        <dbReference type="ARBA" id="ARBA00023136"/>
    </source>
</evidence>
<dbReference type="Gene3D" id="2.60.120.10">
    <property type="entry name" value="Jelly Rolls"/>
    <property type="match status" value="1"/>
</dbReference>
<feature type="domain" description="Cyclic nucleotide-binding" evidence="7">
    <location>
        <begin position="808"/>
        <end position="895"/>
    </location>
</feature>
<comment type="subcellular location">
    <subcellularLocation>
        <location evidence="1">Membrane</location>
        <topology evidence="1">Multi-pass membrane protein</topology>
    </subcellularLocation>
</comment>
<dbReference type="InterPro" id="IPR002645">
    <property type="entry name" value="STAS_dom"/>
</dbReference>
<dbReference type="STRING" id="45607.A0A2T0FII8"/>
<feature type="region of interest" description="Disordered" evidence="5">
    <location>
        <begin position="71"/>
        <end position="98"/>
    </location>
</feature>
<keyword evidence="3 6" id="KW-1133">Transmembrane helix</keyword>
<dbReference type="PROSITE" id="PS50801">
    <property type="entry name" value="STAS"/>
    <property type="match status" value="1"/>
</dbReference>
<name>A0A2T0FII8_9ASCO</name>
<dbReference type="RefSeq" id="XP_024664745.1">
    <property type="nucleotide sequence ID" value="XM_024808977.1"/>
</dbReference>
<evidence type="ECO:0000259" key="8">
    <source>
        <dbReference type="PROSITE" id="PS50801"/>
    </source>
</evidence>
<feature type="transmembrane region" description="Helical" evidence="6">
    <location>
        <begin position="233"/>
        <end position="253"/>
    </location>
</feature>
<feature type="transmembrane region" description="Helical" evidence="6">
    <location>
        <begin position="399"/>
        <end position="421"/>
    </location>
</feature>
<evidence type="ECO:0000313" key="10">
    <source>
        <dbReference type="Proteomes" id="UP000238350"/>
    </source>
</evidence>
<feature type="compositionally biased region" description="Basic and acidic residues" evidence="5">
    <location>
        <begin position="81"/>
        <end position="98"/>
    </location>
</feature>
<evidence type="ECO:0000256" key="5">
    <source>
        <dbReference type="SAM" id="MobiDB-lite"/>
    </source>
</evidence>
<dbReference type="Pfam" id="PF00916">
    <property type="entry name" value="Sulfate_transp"/>
    <property type="match status" value="1"/>
</dbReference>
<dbReference type="SMART" id="SM00100">
    <property type="entry name" value="cNMP"/>
    <property type="match status" value="1"/>
</dbReference>
<accession>A0A2T0FII8</accession>
<feature type="transmembrane region" description="Helical" evidence="6">
    <location>
        <begin position="265"/>
        <end position="289"/>
    </location>
</feature>
<evidence type="ECO:0000256" key="3">
    <source>
        <dbReference type="ARBA" id="ARBA00022989"/>
    </source>
</evidence>
<dbReference type="Proteomes" id="UP000238350">
    <property type="component" value="Unassembled WGS sequence"/>
</dbReference>
<dbReference type="InterPro" id="IPR000595">
    <property type="entry name" value="cNMP-bd_dom"/>
</dbReference>
<evidence type="ECO:0000313" key="9">
    <source>
        <dbReference type="EMBL" id="PRT54800.1"/>
    </source>
</evidence>
<feature type="transmembrane region" description="Helical" evidence="6">
    <location>
        <begin position="526"/>
        <end position="558"/>
    </location>
</feature>
<keyword evidence="10" id="KW-1185">Reference proteome</keyword>
<dbReference type="Gene3D" id="3.30.750.24">
    <property type="entry name" value="STAS domain"/>
    <property type="match status" value="1"/>
</dbReference>
<keyword evidence="2 6" id="KW-0812">Transmembrane</keyword>
<dbReference type="GO" id="GO:0016020">
    <property type="term" value="C:membrane"/>
    <property type="evidence" value="ECO:0007669"/>
    <property type="project" value="UniProtKB-SubCell"/>
</dbReference>
<dbReference type="SUPFAM" id="SSF51206">
    <property type="entry name" value="cAMP-binding domain-like"/>
    <property type="match status" value="1"/>
</dbReference>
<dbReference type="AlphaFoldDB" id="A0A2T0FII8"/>
<evidence type="ECO:0000256" key="2">
    <source>
        <dbReference type="ARBA" id="ARBA00022692"/>
    </source>
</evidence>
<dbReference type="InterPro" id="IPR018490">
    <property type="entry name" value="cNMP-bd_dom_sf"/>
</dbReference>
<dbReference type="EMBL" id="NDIQ01000021">
    <property type="protein sequence ID" value="PRT54800.1"/>
    <property type="molecule type" value="Genomic_DNA"/>
</dbReference>
<evidence type="ECO:0000256" key="6">
    <source>
        <dbReference type="SAM" id="Phobius"/>
    </source>
</evidence>
<comment type="caution">
    <text evidence="9">The sequence shown here is derived from an EMBL/GenBank/DDBJ whole genome shotgun (WGS) entry which is preliminary data.</text>
</comment>
<dbReference type="OrthoDB" id="409725at2759"/>
<evidence type="ECO:0000256" key="1">
    <source>
        <dbReference type="ARBA" id="ARBA00004141"/>
    </source>
</evidence>
<gene>
    <name evidence="9" type="ORF">B9G98_02420</name>
</gene>
<dbReference type="InterPro" id="IPR011547">
    <property type="entry name" value="SLC26A/SulP_dom"/>
</dbReference>
<feature type="transmembrane region" description="Helical" evidence="6">
    <location>
        <begin position="473"/>
        <end position="505"/>
    </location>
</feature>
<dbReference type="CDD" id="cd07042">
    <property type="entry name" value="STAS_SulP_like_sulfate_transporter"/>
    <property type="match status" value="1"/>
</dbReference>
<sequence length="932" mass="103059">MPQAGPSRSGDFNVGSLHERSSGSFVGSYRRRLYDFGASPSETNLAHEVQEMRAQTADLSTRALAEGLEDEIESDQFYDSPDPKSDRPDWPEPMPRRYSETTPLMAATPDDQLSEQIGNHKSDTGKFQITSMLSYLPSVALGTLLNVLDGLSYGMILFPLGTAAFAGLESAGLSIFYVSTIVSQLVFSLGGSKFESCVGSEMIEVVPFFHSMANTIAASLQGAPQNDILATTITAYALSSIVTGLVFFLLGYLNLGTLVGFFPQHILLGCIGGVGWFLIATGIEVAARLPSTLQYDLPTLEKLLEPDSALKWGTCLAVGAFLMFMERKCHHGLIVPGILIGLFFAVHIIIFFLPISLDDARNAGWLFEAQRSDEPWYFFYSLYRMGTVHWSEVIRGIPAMLALTFFGIIHVPINIPALASATKNDTIDVNRELIAHGVSNTLSGMLGSIQNYLVYTNSVLFVKSGADTRIAGVMLAGATALVMLAGPVIIGYIPVVVVASLIFMMGMDLMAEGLVDTFGKVGKKEYLTICIIVIIMGGYDFVVGILAGIVLACMFFVITSARNSPVSSTFSGSNVRAAIRRHPVLSRFLRRMSTQIYIIKLQGALFFGTNVAVEQSIRRALENARNIKFLIIDLDKITSIDYSSADTFARIKRICDAKQVRMVLSGASTGNEKVRGLRAVDLIQDSHDKSETKVHVFPSINLALECCENQFLARYYQHRDSIVANRHSSLRNIPHSMLDTPKLSYPFSDTYGAYGTTPRTKHLRFEAEQSATEDLHIVSRWHKFQQPMPMLMQIVEGQSDKGADFWYRLLPYLEKEVIPAGTVVVDHNQQLKSFYMVESGYLRLETDDNVLQETILAGTTFGEIPFFSEASSFAKIITESDCVLWKLTKESFHKMSTTRETMDLAIELMRVGYCFALDRVRSMNSYLRVIAM</sequence>
<dbReference type="Pfam" id="PF01740">
    <property type="entry name" value="STAS"/>
    <property type="match status" value="1"/>
</dbReference>
<feature type="transmembrane region" description="Helical" evidence="6">
    <location>
        <begin position="433"/>
        <end position="453"/>
    </location>
</feature>
<proteinExistence type="predicted"/>
<dbReference type="Pfam" id="PF00027">
    <property type="entry name" value="cNMP_binding"/>
    <property type="match status" value="1"/>
</dbReference>
<feature type="domain" description="STAS" evidence="8">
    <location>
        <begin position="596"/>
        <end position="707"/>
    </location>
</feature>
<keyword evidence="4 6" id="KW-0472">Membrane</keyword>
<dbReference type="InterPro" id="IPR036513">
    <property type="entry name" value="STAS_dom_sf"/>
</dbReference>
<dbReference type="SUPFAM" id="SSF52091">
    <property type="entry name" value="SpoIIaa-like"/>
    <property type="match status" value="1"/>
</dbReference>
<feature type="transmembrane region" description="Helical" evidence="6">
    <location>
        <begin position="332"/>
        <end position="357"/>
    </location>
</feature>
<reference evidence="9 10" key="1">
    <citation type="submission" date="2017-04" db="EMBL/GenBank/DDBJ databases">
        <title>Genome sequencing of [Candida] sorbophila.</title>
        <authorList>
            <person name="Ahn J.O."/>
        </authorList>
    </citation>
    <scope>NUCLEOTIDE SEQUENCE [LARGE SCALE GENOMIC DNA]</scope>
    <source>
        <strain evidence="9 10">DS02</strain>
    </source>
</reference>
<protein>
    <submittedName>
        <fullName evidence="9">Uncharacterized protein C24H6.11c</fullName>
    </submittedName>
</protein>
<organism evidence="9 10">
    <name type="scientific">Wickerhamiella sorbophila</name>
    <dbReference type="NCBI Taxonomy" id="45607"/>
    <lineage>
        <taxon>Eukaryota</taxon>
        <taxon>Fungi</taxon>
        <taxon>Dikarya</taxon>
        <taxon>Ascomycota</taxon>
        <taxon>Saccharomycotina</taxon>
        <taxon>Dipodascomycetes</taxon>
        <taxon>Dipodascales</taxon>
        <taxon>Trichomonascaceae</taxon>
        <taxon>Wickerhamiella</taxon>
    </lineage>
</organism>
<dbReference type="InterPro" id="IPR052706">
    <property type="entry name" value="Membrane-Transporter-like"/>
</dbReference>
<dbReference type="InterPro" id="IPR014710">
    <property type="entry name" value="RmlC-like_jellyroll"/>
</dbReference>
<dbReference type="PANTHER" id="PTHR43310:SF4">
    <property type="entry name" value="AFR304WP"/>
    <property type="match status" value="1"/>
</dbReference>